<protein>
    <submittedName>
        <fullName evidence="1">Uncharacterized protein</fullName>
    </submittedName>
</protein>
<dbReference type="EMBL" id="JAOANI010000014">
    <property type="protein sequence ID" value="MCT7358630.1"/>
    <property type="molecule type" value="Genomic_DNA"/>
</dbReference>
<proteinExistence type="predicted"/>
<evidence type="ECO:0000313" key="1">
    <source>
        <dbReference type="EMBL" id="MCT7358630.1"/>
    </source>
</evidence>
<gene>
    <name evidence="1" type="ORF">NYR02_06315</name>
</gene>
<organism evidence="1 2">
    <name type="scientific">Thalassolituus pacificus</name>
    <dbReference type="NCBI Taxonomy" id="2975440"/>
    <lineage>
        <taxon>Bacteria</taxon>
        <taxon>Pseudomonadati</taxon>
        <taxon>Pseudomonadota</taxon>
        <taxon>Gammaproteobacteria</taxon>
        <taxon>Oceanospirillales</taxon>
        <taxon>Oceanospirillaceae</taxon>
        <taxon>Thalassolituus</taxon>
    </lineage>
</organism>
<reference evidence="1" key="1">
    <citation type="journal article" date="2022" name="Front. Microbiol.">
        <title>Genome-based taxonomic rearrangement of Oceanobacter-related bacteria including the description of Thalassolituus hydrocarbonoclasticus sp. nov. and Thalassolituus pacificus sp. nov. and emended description of the genus Thalassolituus.</title>
        <authorList>
            <person name="Dong C."/>
            <person name="Wei L."/>
            <person name="Wang J."/>
            <person name="Lai Q."/>
            <person name="Huang Z."/>
            <person name="Shao Z."/>
        </authorList>
    </citation>
    <scope>NUCLEOTIDE SEQUENCE</scope>
    <source>
        <strain evidence="1">59MF3M-4</strain>
    </source>
</reference>
<evidence type="ECO:0000313" key="2">
    <source>
        <dbReference type="Proteomes" id="UP001147830"/>
    </source>
</evidence>
<reference evidence="1" key="2">
    <citation type="submission" date="2022-08" db="EMBL/GenBank/DDBJ databases">
        <authorList>
            <person name="Dong C."/>
        </authorList>
    </citation>
    <scope>NUCLEOTIDE SEQUENCE</scope>
    <source>
        <strain evidence="1">59MF3M-4</strain>
    </source>
</reference>
<accession>A0A9X2WEJ4</accession>
<comment type="caution">
    <text evidence="1">The sequence shown here is derived from an EMBL/GenBank/DDBJ whole genome shotgun (WGS) entry which is preliminary data.</text>
</comment>
<dbReference type="AlphaFoldDB" id="A0A9X2WEJ4"/>
<dbReference type="Proteomes" id="UP001147830">
    <property type="component" value="Unassembled WGS sequence"/>
</dbReference>
<name>A0A9X2WEJ4_9GAMM</name>
<sequence>MHLKSVKLSHVRGYRATGAIPIDGLITGIIGGYDDGQSTIPEVLAMFFESGDVKTDNSDIDGFSLAGLGRA</sequence>
<keyword evidence="2" id="KW-1185">Reference proteome</keyword>
<dbReference type="RefSeq" id="WP_260975523.1">
    <property type="nucleotide sequence ID" value="NZ_JAOANI010000014.1"/>
</dbReference>